<sequence length="230" mass="26452">MSLLEIEDLKVKIEKRCLVDIKRFSFEKGFIYTIFGKSGAGKSTFLKALGSMIKYEGNIYLNGENLKQKYPLTEIRKKVHYIRQVPEFVPGKVIDSLKYIFSFKSNRDLGFDENYLNVLIDKFGLDQSILGKDIKNLSGGEKQRISIIRSLLIRPEFILLDEPTSALDVYTEDNFITFLNGIKNEFGVIVVSHSVDMIISSDIKLFFDKCNINRIEEDIDTENIRKLIGE</sequence>
<dbReference type="EMBL" id="PNIN01000051">
    <property type="protein sequence ID" value="PMP70571.1"/>
    <property type="molecule type" value="Genomic_DNA"/>
</dbReference>
<dbReference type="SMART" id="SM00382">
    <property type="entry name" value="AAA"/>
    <property type="match status" value="1"/>
</dbReference>
<dbReference type="InterPro" id="IPR027417">
    <property type="entry name" value="P-loop_NTPase"/>
</dbReference>
<evidence type="ECO:0000313" key="6">
    <source>
        <dbReference type="Proteomes" id="UP000242881"/>
    </source>
</evidence>
<dbReference type="PANTHER" id="PTHR43423">
    <property type="entry name" value="ABC TRANSPORTER I FAMILY MEMBER 17"/>
    <property type="match status" value="1"/>
</dbReference>
<dbReference type="InterPro" id="IPR003593">
    <property type="entry name" value="AAA+_ATPase"/>
</dbReference>
<dbReference type="SUPFAM" id="SSF52540">
    <property type="entry name" value="P-loop containing nucleoside triphosphate hydrolases"/>
    <property type="match status" value="1"/>
</dbReference>
<evidence type="ECO:0000256" key="3">
    <source>
        <dbReference type="ARBA" id="ARBA00022840"/>
    </source>
</evidence>
<dbReference type="Pfam" id="PF00005">
    <property type="entry name" value="ABC_tran"/>
    <property type="match status" value="1"/>
</dbReference>
<dbReference type="PROSITE" id="PS50893">
    <property type="entry name" value="ABC_TRANSPORTER_2"/>
    <property type="match status" value="1"/>
</dbReference>
<comment type="caution">
    <text evidence="5">The sequence shown here is derived from an EMBL/GenBank/DDBJ whole genome shotgun (WGS) entry which is preliminary data.</text>
</comment>
<dbReference type="GO" id="GO:0016887">
    <property type="term" value="F:ATP hydrolysis activity"/>
    <property type="evidence" value="ECO:0007669"/>
    <property type="project" value="InterPro"/>
</dbReference>
<dbReference type="Gene3D" id="3.40.50.300">
    <property type="entry name" value="P-loop containing nucleotide triphosphate hydrolases"/>
    <property type="match status" value="1"/>
</dbReference>
<protein>
    <submittedName>
        <fullName evidence="5">Methionine ABC transporter ATP-binding protein</fullName>
    </submittedName>
</protein>
<reference evidence="5 6" key="1">
    <citation type="submission" date="2018-01" db="EMBL/GenBank/DDBJ databases">
        <title>Metagenomic assembled genomes from two thermal pools in the Uzon Caldera, Kamchatka, Russia.</title>
        <authorList>
            <person name="Wilkins L."/>
            <person name="Ettinger C."/>
        </authorList>
    </citation>
    <scope>NUCLEOTIDE SEQUENCE [LARGE SCALE GENOMIC DNA]</scope>
    <source>
        <strain evidence="5">ZAV-05</strain>
    </source>
</reference>
<keyword evidence="3 5" id="KW-0067">ATP-binding</keyword>
<feature type="domain" description="ABC transporter" evidence="4">
    <location>
        <begin position="4"/>
        <end position="228"/>
    </location>
</feature>
<accession>A0A2J6WJL3</accession>
<evidence type="ECO:0000256" key="1">
    <source>
        <dbReference type="ARBA" id="ARBA00022448"/>
    </source>
</evidence>
<dbReference type="InterPro" id="IPR003439">
    <property type="entry name" value="ABC_transporter-like_ATP-bd"/>
</dbReference>
<evidence type="ECO:0000259" key="4">
    <source>
        <dbReference type="PROSITE" id="PS50893"/>
    </source>
</evidence>
<dbReference type="AlphaFoldDB" id="A0A2J6WJL3"/>
<dbReference type="InterPro" id="IPR017871">
    <property type="entry name" value="ABC_transporter-like_CS"/>
</dbReference>
<organism evidence="5 6">
    <name type="scientific">Calditerrivibrio nitroreducens</name>
    <dbReference type="NCBI Taxonomy" id="477976"/>
    <lineage>
        <taxon>Bacteria</taxon>
        <taxon>Pseudomonadati</taxon>
        <taxon>Deferribacterota</taxon>
        <taxon>Deferribacteres</taxon>
        <taxon>Deferribacterales</taxon>
        <taxon>Calditerrivibrionaceae</taxon>
    </lineage>
</organism>
<evidence type="ECO:0000256" key="2">
    <source>
        <dbReference type="ARBA" id="ARBA00022741"/>
    </source>
</evidence>
<dbReference type="RefSeq" id="WP_424606144.1">
    <property type="nucleotide sequence ID" value="NZ_JBNAVA010000012.1"/>
</dbReference>
<dbReference type="Proteomes" id="UP000242881">
    <property type="component" value="Unassembled WGS sequence"/>
</dbReference>
<proteinExistence type="predicted"/>
<evidence type="ECO:0000313" key="5">
    <source>
        <dbReference type="EMBL" id="PMP70571.1"/>
    </source>
</evidence>
<dbReference type="PANTHER" id="PTHR43423:SF1">
    <property type="entry name" value="ABC TRANSPORTER I FAMILY MEMBER 17"/>
    <property type="match status" value="1"/>
</dbReference>
<dbReference type="PROSITE" id="PS00211">
    <property type="entry name" value="ABC_TRANSPORTER_1"/>
    <property type="match status" value="1"/>
</dbReference>
<keyword evidence="1" id="KW-0813">Transport</keyword>
<name>A0A2J6WJL3_9BACT</name>
<gene>
    <name evidence="5" type="ORF">C0187_05345</name>
</gene>
<keyword evidence="2" id="KW-0547">Nucleotide-binding</keyword>
<dbReference type="GO" id="GO:0005524">
    <property type="term" value="F:ATP binding"/>
    <property type="evidence" value="ECO:0007669"/>
    <property type="project" value="UniProtKB-KW"/>
</dbReference>